<protein>
    <submittedName>
        <fullName evidence="2">Uncharacterized protein</fullName>
    </submittedName>
</protein>
<evidence type="ECO:0000313" key="2">
    <source>
        <dbReference type="EMBL" id="SDR18503.1"/>
    </source>
</evidence>
<organism evidence="2 3">
    <name type="scientific">Actinopolyspora saharensis</name>
    <dbReference type="NCBI Taxonomy" id="995062"/>
    <lineage>
        <taxon>Bacteria</taxon>
        <taxon>Bacillati</taxon>
        <taxon>Actinomycetota</taxon>
        <taxon>Actinomycetes</taxon>
        <taxon>Actinopolysporales</taxon>
        <taxon>Actinopolysporaceae</taxon>
        <taxon>Actinopolyspora</taxon>
    </lineage>
</organism>
<dbReference type="RefSeq" id="WP_242687407.1">
    <property type="nucleotide sequence ID" value="NZ_FNKO01000002.1"/>
</dbReference>
<keyword evidence="1" id="KW-0812">Transmembrane</keyword>
<accession>A0A1H1GZI0</accession>
<evidence type="ECO:0000256" key="1">
    <source>
        <dbReference type="SAM" id="Phobius"/>
    </source>
</evidence>
<feature type="transmembrane region" description="Helical" evidence="1">
    <location>
        <begin position="52"/>
        <end position="70"/>
    </location>
</feature>
<keyword evidence="1" id="KW-1133">Transmembrane helix</keyword>
<gene>
    <name evidence="2" type="ORF">SAMN04489718_3992</name>
</gene>
<reference evidence="3" key="1">
    <citation type="submission" date="2016-10" db="EMBL/GenBank/DDBJ databases">
        <authorList>
            <person name="Varghese N."/>
            <person name="Submissions S."/>
        </authorList>
    </citation>
    <scope>NUCLEOTIDE SEQUENCE [LARGE SCALE GENOMIC DNA]</scope>
    <source>
        <strain evidence="3">DSM 45459</strain>
    </source>
</reference>
<dbReference type="Proteomes" id="UP000199301">
    <property type="component" value="Unassembled WGS sequence"/>
</dbReference>
<keyword evidence="1" id="KW-0472">Membrane</keyword>
<feature type="transmembrane region" description="Helical" evidence="1">
    <location>
        <begin position="20"/>
        <end position="46"/>
    </location>
</feature>
<proteinExistence type="predicted"/>
<name>A0A1H1GZI0_9ACTN</name>
<evidence type="ECO:0000313" key="3">
    <source>
        <dbReference type="Proteomes" id="UP000199301"/>
    </source>
</evidence>
<keyword evidence="3" id="KW-1185">Reference proteome</keyword>
<sequence length="91" mass="10176">MKASIPVARDQGSSRLNPSFFGSIDPFCWILVIPLFLVGVALAVVISVPLGAGMAVLALLVLLVDAWINWRWHRTWGRKPVPQDSRRGRRR</sequence>
<dbReference type="EMBL" id="FNKO01000002">
    <property type="protein sequence ID" value="SDR18503.1"/>
    <property type="molecule type" value="Genomic_DNA"/>
</dbReference>
<dbReference type="AlphaFoldDB" id="A0A1H1GZI0"/>